<feature type="region of interest" description="Disordered" evidence="1">
    <location>
        <begin position="1"/>
        <end position="55"/>
    </location>
</feature>
<feature type="compositionally biased region" description="Low complexity" evidence="1">
    <location>
        <begin position="422"/>
        <end position="434"/>
    </location>
</feature>
<dbReference type="Proteomes" id="UP000015100">
    <property type="component" value="Unassembled WGS sequence"/>
</dbReference>
<evidence type="ECO:0000313" key="3">
    <source>
        <dbReference type="EMBL" id="EPS39207.1"/>
    </source>
</evidence>
<feature type="compositionally biased region" description="Polar residues" evidence="1">
    <location>
        <begin position="197"/>
        <end position="210"/>
    </location>
</feature>
<proteinExistence type="predicted"/>
<dbReference type="PANTHER" id="PTHR47349:SF1">
    <property type="entry name" value="AER328WP"/>
    <property type="match status" value="1"/>
</dbReference>
<accession>S8BV59</accession>
<feature type="compositionally biased region" description="Polar residues" evidence="1">
    <location>
        <begin position="260"/>
        <end position="274"/>
    </location>
</feature>
<feature type="compositionally biased region" description="Low complexity" evidence="1">
    <location>
        <begin position="154"/>
        <end position="176"/>
    </location>
</feature>
<dbReference type="OrthoDB" id="5598028at2759"/>
<comment type="caution">
    <text evidence="3">The sequence shown here is derived from an EMBL/GenBank/DDBJ whole genome shotgun (WGS) entry which is preliminary data.</text>
</comment>
<feature type="region of interest" description="Disordered" evidence="1">
    <location>
        <begin position="489"/>
        <end position="542"/>
    </location>
</feature>
<reference evidence="4" key="2">
    <citation type="submission" date="2013-04" db="EMBL/GenBank/DDBJ databases">
        <title>Genomic mechanisms accounting for the adaptation to parasitism in nematode-trapping fungi.</title>
        <authorList>
            <person name="Ahren D.G."/>
        </authorList>
    </citation>
    <scope>NUCLEOTIDE SEQUENCE [LARGE SCALE GENOMIC DNA]</scope>
    <source>
        <strain evidence="4">CBS 200.50</strain>
    </source>
</reference>
<dbReference type="InterPro" id="IPR058934">
    <property type="entry name" value="YMC020W-like"/>
</dbReference>
<feature type="compositionally biased region" description="Low complexity" evidence="1">
    <location>
        <begin position="9"/>
        <end position="44"/>
    </location>
</feature>
<feature type="compositionally biased region" description="Low complexity" evidence="1">
    <location>
        <begin position="250"/>
        <end position="259"/>
    </location>
</feature>
<dbReference type="OMA" id="FILVCCH"/>
<evidence type="ECO:0000256" key="1">
    <source>
        <dbReference type="SAM" id="MobiDB-lite"/>
    </source>
</evidence>
<dbReference type="InterPro" id="IPR058933">
    <property type="entry name" value="YMC020W-like_ab_hydrolase"/>
</dbReference>
<feature type="region of interest" description="Disordered" evidence="1">
    <location>
        <begin position="137"/>
        <end position="369"/>
    </location>
</feature>
<dbReference type="EMBL" id="AQGS01000484">
    <property type="protein sequence ID" value="EPS39207.1"/>
    <property type="molecule type" value="Genomic_DNA"/>
</dbReference>
<keyword evidence="4" id="KW-1185">Reference proteome</keyword>
<sequence length="963" mass="104172">MSRKRTKKTTTSSPSPSSSSTITPRQIPSAASSTTSVTSQATTTTHRDDASVAGSTMSRAAASALESTASVVHKVKVGDTAEATSLHLTTHPPNLHMPFWLQADRPFLILQTQVPEAIHAVAQNLPQRLPTNFTRLTSTKSTASTQVAQETAARTSSFSAPSRSSSRPRISPSPMSKVLSPPKPTIQLTSAPEDAEPNSSSQESSGQPGTENGEPYKSLANGANGTVDKSTTQPNGDTVITVTEPAEPKTTSSTWLSWWGTNQQNPAATNSTETPDLKPKAPPPPPQTTEAIMSKPPPKLPSIDNIKADNKTLHKVRSAENLGLRKHLNGSTTSIKTAPPSFIDPPQPPEVTITAEEPPKITDTVPIASTSAPQVRASWFGYWYGGTESAPPTDGRQDNFSTTATGDGANPADKNTDQIIPQENGNTEQQQENGSASLAIPEVPKPVDQTQVSSNDSLLARGAAWIWWPKPQAQTEGSKIVEAVEIAAAESSTQTDPQNAKLATQPPQGTAVPQKRSRSVSPNSVPIRPDHSSTLQPPSIPIAPKEVSPAAKTLQRVLPPNLLVPSFDSCFNPQKSRSWFGLPSAVNRFWSAPKTPSKTQLSIVPVLPQVRKAISIGVHGFFPTKLFQRVIGEPTGTSVRFATEGAAAIQRWADQHKLSVDIEKIPLEYEGRVSDRVEALWKLLEKKLDVIQTADFILVCCHSQGTPVGVHLIARMIEYGLVDKTKIGIIGMAGINLGPFVELNSRILTGSAKELFDFSNPTSLVSQQYIESLSAVLAHGVKLVFVGSIDDQLVSLYSSTFSNISHPFIYRAVFVDGRVHAPDFVSHVVGLALKLRNIGVRDHGIIRELSGPLAGSLYSGEGHSRIYDDAAIYDLGVRHALETNTKEFLRVPLKVEEFQLPSASNPYILPWAMRGMLEERRVLEELDLQEETQILLEEFAKWQPTSKVLKDVKFRLEAIRSKL</sequence>
<dbReference type="HOGENOM" id="CLU_010834_0_0_1"/>
<feature type="compositionally biased region" description="Polar residues" evidence="1">
    <location>
        <begin position="491"/>
        <end position="508"/>
    </location>
</feature>
<feature type="compositionally biased region" description="Polar residues" evidence="1">
    <location>
        <begin position="221"/>
        <end position="241"/>
    </location>
</feature>
<name>S8BV59_DACHA</name>
<evidence type="ECO:0000259" key="2">
    <source>
        <dbReference type="Pfam" id="PF26147"/>
    </source>
</evidence>
<evidence type="ECO:0000313" key="4">
    <source>
        <dbReference type="Proteomes" id="UP000015100"/>
    </source>
</evidence>
<dbReference type="AlphaFoldDB" id="S8BV59"/>
<dbReference type="eggNOG" id="ENOG502QR2T">
    <property type="taxonomic scope" value="Eukaryota"/>
</dbReference>
<dbReference type="Pfam" id="PF26147">
    <property type="entry name" value="AB_HYDROLASE_YMC0-YMC35"/>
    <property type="match status" value="1"/>
</dbReference>
<reference evidence="3 4" key="1">
    <citation type="journal article" date="2013" name="PLoS Genet.">
        <title>Genomic mechanisms accounting for the adaptation to parasitism in nematode-trapping fungi.</title>
        <authorList>
            <person name="Meerupati T."/>
            <person name="Andersson K.M."/>
            <person name="Friman E."/>
            <person name="Kumar D."/>
            <person name="Tunlid A."/>
            <person name="Ahren D."/>
        </authorList>
    </citation>
    <scope>NUCLEOTIDE SEQUENCE [LARGE SCALE GENOMIC DNA]</scope>
    <source>
        <strain evidence="3 4">CBS 200.50</strain>
    </source>
</reference>
<gene>
    <name evidence="3" type="ORF">H072_7000</name>
</gene>
<feature type="domain" description="YMC020W-like alpha/beta hydrolase" evidence="2">
    <location>
        <begin position="564"/>
        <end position="919"/>
    </location>
</feature>
<organism evidence="3 4">
    <name type="scientific">Dactylellina haptotyla (strain CBS 200.50)</name>
    <name type="common">Nematode-trapping fungus</name>
    <name type="synonym">Monacrosporium haptotylum</name>
    <dbReference type="NCBI Taxonomy" id="1284197"/>
    <lineage>
        <taxon>Eukaryota</taxon>
        <taxon>Fungi</taxon>
        <taxon>Dikarya</taxon>
        <taxon>Ascomycota</taxon>
        <taxon>Pezizomycotina</taxon>
        <taxon>Orbiliomycetes</taxon>
        <taxon>Orbiliales</taxon>
        <taxon>Orbiliaceae</taxon>
        <taxon>Dactylellina</taxon>
    </lineage>
</organism>
<feature type="region of interest" description="Disordered" evidence="1">
    <location>
        <begin position="388"/>
        <end position="435"/>
    </location>
</feature>
<protein>
    <recommendedName>
        <fullName evidence="2">YMC020W-like alpha/beta hydrolase domain-containing protein</fullName>
    </recommendedName>
</protein>
<dbReference type="PANTHER" id="PTHR47349">
    <property type="entry name" value="CHROMOSOME 8, WHOLE GENOME SHOTGUN SEQUENCE"/>
    <property type="match status" value="1"/>
</dbReference>
<feature type="compositionally biased region" description="Polar residues" evidence="1">
    <location>
        <begin position="137"/>
        <end position="153"/>
    </location>
</feature>